<dbReference type="EMBL" id="LT837804">
    <property type="protein sequence ID" value="SMB33265.1"/>
    <property type="molecule type" value="Genomic_DNA"/>
</dbReference>
<keyword evidence="4" id="KW-1185">Reference proteome</keyword>
<feature type="compositionally biased region" description="Low complexity" evidence="1">
    <location>
        <begin position="192"/>
        <end position="204"/>
    </location>
</feature>
<accession>A0A7Z7HTC8</accession>
<dbReference type="RefSeq" id="WP_154717500.1">
    <property type="nucleotide sequence ID" value="NZ_LT837804.1"/>
</dbReference>
<geneLocation type="plasmid" evidence="3 4">
    <name>SDENCHOLpa</name>
</geneLocation>
<organism evidence="3 4">
    <name type="scientific">Sterolibacterium denitrificans</name>
    <dbReference type="NCBI Taxonomy" id="157592"/>
    <lineage>
        <taxon>Bacteria</taxon>
        <taxon>Pseudomonadati</taxon>
        <taxon>Pseudomonadota</taxon>
        <taxon>Betaproteobacteria</taxon>
        <taxon>Nitrosomonadales</taxon>
        <taxon>Sterolibacteriaceae</taxon>
        <taxon>Sterolibacterium</taxon>
    </lineage>
</organism>
<feature type="region of interest" description="Disordered" evidence="1">
    <location>
        <begin position="168"/>
        <end position="218"/>
    </location>
</feature>
<dbReference type="CDD" id="cd16892">
    <property type="entry name" value="LT_VirB1-like"/>
    <property type="match status" value="1"/>
</dbReference>
<dbReference type="AlphaFoldDB" id="A0A7Z7HTC8"/>
<reference evidence="3" key="1">
    <citation type="submission" date="2017-03" db="EMBL/GenBank/DDBJ databases">
        <authorList>
            <consortium name="AG Boll"/>
        </authorList>
    </citation>
    <scope>NUCLEOTIDE SEQUENCE [LARGE SCALE GENOMIC DNA]</scope>
    <source>
        <strain evidence="3">Chol</strain>
    </source>
</reference>
<dbReference type="InterPro" id="IPR023346">
    <property type="entry name" value="Lysozyme-like_dom_sf"/>
</dbReference>
<proteinExistence type="predicted"/>
<dbReference type="Proteomes" id="UP000242886">
    <property type="component" value="Plasmid SDENCHOLpa"/>
</dbReference>
<evidence type="ECO:0000259" key="2">
    <source>
        <dbReference type="Pfam" id="PF01464"/>
    </source>
</evidence>
<feature type="domain" description="Transglycosylase SLT" evidence="2">
    <location>
        <begin position="8"/>
        <end position="140"/>
    </location>
</feature>
<gene>
    <name evidence="3" type="primary">virB</name>
    <name evidence="3" type="ORF">SDENCHOL_PA20034</name>
</gene>
<evidence type="ECO:0000313" key="3">
    <source>
        <dbReference type="EMBL" id="SMB33265.1"/>
    </source>
</evidence>
<dbReference type="Pfam" id="PF01464">
    <property type="entry name" value="SLT"/>
    <property type="match status" value="1"/>
</dbReference>
<evidence type="ECO:0000313" key="4">
    <source>
        <dbReference type="Proteomes" id="UP000242886"/>
    </source>
</evidence>
<evidence type="ECO:0000256" key="1">
    <source>
        <dbReference type="SAM" id="MobiDB-lite"/>
    </source>
</evidence>
<sequence>MDFIALAQECAPWVAHETMAAIVRTESAFRPLAIGVNGGARLARQPENKAEAVATAEWLIANGYNIDMGLGQVNSTNLRKTGLTVEDAFDACKNIAAAATILHWNYQAASRKVQGEQAALHAALSAYNTGSFTRGFSNGYVQKVVNNAGAASAVPVVAPIPLLGAKAPKAAPKPAVKPRQTQAAPDAPVRLQAEGQQAAEGDGASVYGGGSTQSVMVY</sequence>
<dbReference type="Gene3D" id="1.10.530.10">
    <property type="match status" value="1"/>
</dbReference>
<protein>
    <submittedName>
        <fullName evidence="3">Type IV secretion system protein virB1</fullName>
    </submittedName>
</protein>
<dbReference type="SUPFAM" id="SSF53955">
    <property type="entry name" value="Lysozyme-like"/>
    <property type="match status" value="1"/>
</dbReference>
<name>A0A7Z7HTC8_9PROT</name>
<feature type="compositionally biased region" description="Low complexity" evidence="1">
    <location>
        <begin position="168"/>
        <end position="178"/>
    </location>
</feature>
<dbReference type="InterPro" id="IPR008258">
    <property type="entry name" value="Transglycosylase_SLT_dom_1"/>
</dbReference>
<keyword evidence="3" id="KW-0614">Plasmid</keyword>